<dbReference type="RefSeq" id="WP_241684487.1">
    <property type="nucleotide sequence ID" value="NZ_JBHSXE010000001.1"/>
</dbReference>
<comment type="caution">
    <text evidence="6">The sequence shown here is derived from an EMBL/GenBank/DDBJ whole genome shotgun (WGS) entry which is preliminary data.</text>
</comment>
<dbReference type="PROSITE" id="PS01174">
    <property type="entry name" value="LIPASE_GDXG_SER"/>
    <property type="match status" value="1"/>
</dbReference>
<dbReference type="SUPFAM" id="SSF53474">
    <property type="entry name" value="alpha/beta-Hydrolases"/>
    <property type="match status" value="1"/>
</dbReference>
<organism evidence="6 7">
    <name type="scientific">Actinomadura yumaensis</name>
    <dbReference type="NCBI Taxonomy" id="111807"/>
    <lineage>
        <taxon>Bacteria</taxon>
        <taxon>Bacillati</taxon>
        <taxon>Actinomycetota</taxon>
        <taxon>Actinomycetes</taxon>
        <taxon>Streptosporangiales</taxon>
        <taxon>Thermomonosporaceae</taxon>
        <taxon>Actinomadura</taxon>
    </lineage>
</organism>
<sequence>MGRDPEYLAFMRHRLAAQAQAEAHGHAGERDEAGARAAERGGRGAVAEARRAHAADLAAVPRVPVGAVRDLVVDGAAGPLHARSYLPAGREGGPAPGPVPGLVYFHGGGWVLGDVECYDPVVRALVAACGVGVVSVDYRRPPEDPFPAAVDDAAAATRWVAAHAAGLGFDAGRVGVAGDSAGGQIAAVTAARLRGEGLAAQVLVYPALDLREVPPAAPDPDGLVFGPSGVERVLAMYVRDADRGSPEVSPLLAGTVRGLPPAVVATAEYDRLRPQGEAYAARLREAGVPVALVAGTGLDHGYLGWGSFARRPAEAVAEIGAAVRALFGLPAAPPPRP</sequence>
<evidence type="ECO:0000313" key="6">
    <source>
        <dbReference type="EMBL" id="MFC6881000.1"/>
    </source>
</evidence>
<evidence type="ECO:0000256" key="2">
    <source>
        <dbReference type="ARBA" id="ARBA00022801"/>
    </source>
</evidence>
<dbReference type="Gene3D" id="3.40.50.1820">
    <property type="entry name" value="alpha/beta hydrolase"/>
    <property type="match status" value="1"/>
</dbReference>
<dbReference type="InterPro" id="IPR013094">
    <property type="entry name" value="AB_hydrolase_3"/>
</dbReference>
<feature type="region of interest" description="Disordered" evidence="4">
    <location>
        <begin position="19"/>
        <end position="45"/>
    </location>
</feature>
<evidence type="ECO:0000256" key="4">
    <source>
        <dbReference type="SAM" id="MobiDB-lite"/>
    </source>
</evidence>
<dbReference type="Proteomes" id="UP001596380">
    <property type="component" value="Unassembled WGS sequence"/>
</dbReference>
<dbReference type="PANTHER" id="PTHR48081">
    <property type="entry name" value="AB HYDROLASE SUPERFAMILY PROTEIN C4A8.06C"/>
    <property type="match status" value="1"/>
</dbReference>
<dbReference type="EMBL" id="JBHSXS010000006">
    <property type="protein sequence ID" value="MFC6881000.1"/>
    <property type="molecule type" value="Genomic_DNA"/>
</dbReference>
<dbReference type="InterPro" id="IPR029058">
    <property type="entry name" value="AB_hydrolase_fold"/>
</dbReference>
<keyword evidence="2 6" id="KW-0378">Hydrolase</keyword>
<evidence type="ECO:0000256" key="3">
    <source>
        <dbReference type="PROSITE-ProRule" id="PRU10038"/>
    </source>
</evidence>
<evidence type="ECO:0000313" key="7">
    <source>
        <dbReference type="Proteomes" id="UP001596380"/>
    </source>
</evidence>
<feature type="domain" description="Alpha/beta hydrolase fold-3" evidence="5">
    <location>
        <begin position="102"/>
        <end position="303"/>
    </location>
</feature>
<dbReference type="Pfam" id="PF07859">
    <property type="entry name" value="Abhydrolase_3"/>
    <property type="match status" value="1"/>
</dbReference>
<keyword evidence="7" id="KW-1185">Reference proteome</keyword>
<dbReference type="PANTHER" id="PTHR48081:SF8">
    <property type="entry name" value="ALPHA_BETA HYDROLASE FOLD-3 DOMAIN-CONTAINING PROTEIN-RELATED"/>
    <property type="match status" value="1"/>
</dbReference>
<comment type="similarity">
    <text evidence="1">Belongs to the 'GDXG' lipolytic enzyme family.</text>
</comment>
<dbReference type="GO" id="GO:0016787">
    <property type="term" value="F:hydrolase activity"/>
    <property type="evidence" value="ECO:0007669"/>
    <property type="project" value="UniProtKB-KW"/>
</dbReference>
<evidence type="ECO:0000259" key="5">
    <source>
        <dbReference type="Pfam" id="PF07859"/>
    </source>
</evidence>
<evidence type="ECO:0000256" key="1">
    <source>
        <dbReference type="ARBA" id="ARBA00010515"/>
    </source>
</evidence>
<name>A0ABW2CKQ9_9ACTN</name>
<dbReference type="InterPro" id="IPR050300">
    <property type="entry name" value="GDXG_lipolytic_enzyme"/>
</dbReference>
<protein>
    <submittedName>
        <fullName evidence="6">Alpha/beta hydrolase</fullName>
    </submittedName>
</protein>
<reference evidence="7" key="1">
    <citation type="journal article" date="2019" name="Int. J. Syst. Evol. Microbiol.">
        <title>The Global Catalogue of Microorganisms (GCM) 10K type strain sequencing project: providing services to taxonomists for standard genome sequencing and annotation.</title>
        <authorList>
            <consortium name="The Broad Institute Genomics Platform"/>
            <consortium name="The Broad Institute Genome Sequencing Center for Infectious Disease"/>
            <person name="Wu L."/>
            <person name="Ma J."/>
        </authorList>
    </citation>
    <scope>NUCLEOTIDE SEQUENCE [LARGE SCALE GENOMIC DNA]</scope>
    <source>
        <strain evidence="7">JCM 3369</strain>
    </source>
</reference>
<feature type="active site" evidence="3">
    <location>
        <position position="180"/>
    </location>
</feature>
<accession>A0ABW2CKQ9</accession>
<dbReference type="InterPro" id="IPR033140">
    <property type="entry name" value="Lipase_GDXG_put_SER_AS"/>
</dbReference>
<gene>
    <name evidence="6" type="ORF">ACFQKB_14630</name>
</gene>
<proteinExistence type="inferred from homology"/>
<feature type="compositionally biased region" description="Basic and acidic residues" evidence="4">
    <location>
        <begin position="23"/>
        <end position="45"/>
    </location>
</feature>